<dbReference type="AlphaFoldDB" id="A0A835RY50"/>
<evidence type="ECO:0000313" key="3">
    <source>
        <dbReference type="Proteomes" id="UP000636800"/>
    </source>
</evidence>
<feature type="compositionally biased region" description="Basic residues" evidence="1">
    <location>
        <begin position="74"/>
        <end position="86"/>
    </location>
</feature>
<reference evidence="2 3" key="1">
    <citation type="journal article" date="2020" name="Nat. Food">
        <title>A phased Vanilla planifolia genome enables genetic improvement of flavour and production.</title>
        <authorList>
            <person name="Hasing T."/>
            <person name="Tang H."/>
            <person name="Brym M."/>
            <person name="Khazi F."/>
            <person name="Huang T."/>
            <person name="Chambers A.H."/>
        </authorList>
    </citation>
    <scope>NUCLEOTIDE SEQUENCE [LARGE SCALE GENOMIC DNA]</scope>
    <source>
        <tissue evidence="2">Leaf</tissue>
    </source>
</reference>
<organism evidence="2 3">
    <name type="scientific">Vanilla planifolia</name>
    <name type="common">Vanilla</name>
    <dbReference type="NCBI Taxonomy" id="51239"/>
    <lineage>
        <taxon>Eukaryota</taxon>
        <taxon>Viridiplantae</taxon>
        <taxon>Streptophyta</taxon>
        <taxon>Embryophyta</taxon>
        <taxon>Tracheophyta</taxon>
        <taxon>Spermatophyta</taxon>
        <taxon>Magnoliopsida</taxon>
        <taxon>Liliopsida</taxon>
        <taxon>Asparagales</taxon>
        <taxon>Orchidaceae</taxon>
        <taxon>Vanilloideae</taxon>
        <taxon>Vanilleae</taxon>
        <taxon>Vanilla</taxon>
    </lineage>
</organism>
<protein>
    <submittedName>
        <fullName evidence="2">Uncharacterized protein</fullName>
    </submittedName>
</protein>
<accession>A0A835RY50</accession>
<sequence length="117" mass="13391">MPHKAVELFCRITRASSSSPDVGAASARSTQDDTWHGCQDDIPAGFHPYHVGKSRRRYRTFLPRRAPVLFRTSRSARRRRRHRGRMRGSALRAPPLMLENADPKPESLDELVDFYAC</sequence>
<dbReference type="Proteomes" id="UP000636800">
    <property type="component" value="Chromosome 1"/>
</dbReference>
<name>A0A835RY50_VANPL</name>
<feature type="region of interest" description="Disordered" evidence="1">
    <location>
        <begin position="72"/>
        <end position="103"/>
    </location>
</feature>
<evidence type="ECO:0000256" key="1">
    <source>
        <dbReference type="SAM" id="MobiDB-lite"/>
    </source>
</evidence>
<evidence type="ECO:0000313" key="2">
    <source>
        <dbReference type="EMBL" id="KAG0497699.1"/>
    </source>
</evidence>
<gene>
    <name evidence="2" type="ORF">HPP92_002390</name>
</gene>
<comment type="caution">
    <text evidence="2">The sequence shown here is derived from an EMBL/GenBank/DDBJ whole genome shotgun (WGS) entry which is preliminary data.</text>
</comment>
<proteinExistence type="predicted"/>
<dbReference type="EMBL" id="JADCNL010000001">
    <property type="protein sequence ID" value="KAG0497699.1"/>
    <property type="molecule type" value="Genomic_DNA"/>
</dbReference>
<keyword evidence="3" id="KW-1185">Reference proteome</keyword>